<sequence>MLNRDIVQSLPHCASLHQIQGSRSTVPVLVAYPSLHACPLNDTMILHTLSIDLVTVGVVLLTVALLVQALGNSRMATVPVLGTTAFFGYLTALKSQTSITEFLKAGYEKYKSRPFQLPALRAWIIYVAGEQIQDLWKGRDDTFSLKEEVNDLIELQYTLGPSIANDHWHASVIRRQMTQNLAAKFPELYEEIQRAFLDELNLPANGEWQEVKAAEVFTRVICRVSNRLFIGFPLCRDERFTELSRDFTLDASTAAVILSCFPSFVKPMVLRYLTRIPSTIKEFAKYIIPIIEERQRQEVLGDGWNDKKPFDFLQWMLDAARGSQRDPKDLNLRMINVNFTAIHTSSMSFTQAFYWLAAHPEYTPALRMEIEAAVTQLGWTKDAINAMVKVDSFLKESMRVTGIGASSMGRKVMRPITLSDGTKVPKGAHLAANLYGVHRDPKIYERPDEFDPWRFSKRVDAGESATRHALTTATPDFLFWGGGAHPCAGRHFASLEMKAMIAHIVLNYDVKLPRDGVRPKDIWFGASCIPNQTAAVLFRLRQTRAG</sequence>
<keyword evidence="5 6" id="KW-0408">Iron</keyword>
<dbReference type="EMBL" id="KV417295">
    <property type="protein sequence ID" value="KZO94408.1"/>
    <property type="molecule type" value="Genomic_DNA"/>
</dbReference>
<keyword evidence="7" id="KW-1133">Transmembrane helix</keyword>
<dbReference type="CDD" id="cd11041">
    <property type="entry name" value="CYP503A1-like"/>
    <property type="match status" value="1"/>
</dbReference>
<dbReference type="GO" id="GO:0005506">
    <property type="term" value="F:iron ion binding"/>
    <property type="evidence" value="ECO:0007669"/>
    <property type="project" value="InterPro"/>
</dbReference>
<dbReference type="GO" id="GO:0020037">
    <property type="term" value="F:heme binding"/>
    <property type="evidence" value="ECO:0007669"/>
    <property type="project" value="InterPro"/>
</dbReference>
<proteinExistence type="inferred from homology"/>
<dbReference type="GO" id="GO:0016705">
    <property type="term" value="F:oxidoreductase activity, acting on paired donors, with incorporation or reduction of molecular oxygen"/>
    <property type="evidence" value="ECO:0007669"/>
    <property type="project" value="InterPro"/>
</dbReference>
<feature type="transmembrane region" description="Helical" evidence="7">
    <location>
        <begin position="44"/>
        <end position="67"/>
    </location>
</feature>
<dbReference type="Proteomes" id="UP000076738">
    <property type="component" value="Unassembled WGS sequence"/>
</dbReference>
<evidence type="ECO:0000256" key="1">
    <source>
        <dbReference type="ARBA" id="ARBA00001971"/>
    </source>
</evidence>
<organism evidence="8 9">
    <name type="scientific">Calocera viscosa (strain TUFC12733)</name>
    <dbReference type="NCBI Taxonomy" id="1330018"/>
    <lineage>
        <taxon>Eukaryota</taxon>
        <taxon>Fungi</taxon>
        <taxon>Dikarya</taxon>
        <taxon>Basidiomycota</taxon>
        <taxon>Agaricomycotina</taxon>
        <taxon>Dacrymycetes</taxon>
        <taxon>Dacrymycetales</taxon>
        <taxon>Dacrymycetaceae</taxon>
        <taxon>Calocera</taxon>
    </lineage>
</organism>
<evidence type="ECO:0000256" key="7">
    <source>
        <dbReference type="SAM" id="Phobius"/>
    </source>
</evidence>
<keyword evidence="3 6" id="KW-0479">Metal-binding</keyword>
<dbReference type="InterPro" id="IPR036396">
    <property type="entry name" value="Cyt_P450_sf"/>
</dbReference>
<dbReference type="PRINTS" id="PR00465">
    <property type="entry name" value="EP450IV"/>
</dbReference>
<dbReference type="InterPro" id="IPR002403">
    <property type="entry name" value="Cyt_P450_E_grp-IV"/>
</dbReference>
<name>A0A167K9C9_CALVF</name>
<comment type="similarity">
    <text evidence="2">Belongs to the cytochrome P450 family.</text>
</comment>
<evidence type="ECO:0000313" key="8">
    <source>
        <dbReference type="EMBL" id="KZO94408.1"/>
    </source>
</evidence>
<evidence type="ECO:0000256" key="3">
    <source>
        <dbReference type="ARBA" id="ARBA00022723"/>
    </source>
</evidence>
<gene>
    <name evidence="8" type="ORF">CALVIDRAFT_556430</name>
</gene>
<evidence type="ECO:0000256" key="2">
    <source>
        <dbReference type="ARBA" id="ARBA00010617"/>
    </source>
</evidence>
<keyword evidence="7" id="KW-0472">Membrane</keyword>
<evidence type="ECO:0000256" key="6">
    <source>
        <dbReference type="PIRSR" id="PIRSR602403-1"/>
    </source>
</evidence>
<evidence type="ECO:0000256" key="5">
    <source>
        <dbReference type="ARBA" id="ARBA00023004"/>
    </source>
</evidence>
<dbReference type="Gene3D" id="1.10.630.10">
    <property type="entry name" value="Cytochrome P450"/>
    <property type="match status" value="1"/>
</dbReference>
<feature type="binding site" description="axial binding residue" evidence="6">
    <location>
        <position position="487"/>
    </location>
    <ligand>
        <name>heme</name>
        <dbReference type="ChEBI" id="CHEBI:30413"/>
    </ligand>
    <ligandPart>
        <name>Fe</name>
        <dbReference type="ChEBI" id="CHEBI:18248"/>
    </ligandPart>
</feature>
<evidence type="ECO:0000313" key="9">
    <source>
        <dbReference type="Proteomes" id="UP000076738"/>
    </source>
</evidence>
<keyword evidence="7" id="KW-0812">Transmembrane</keyword>
<dbReference type="STRING" id="1330018.A0A167K9C9"/>
<comment type="cofactor">
    <cofactor evidence="1 6">
        <name>heme</name>
        <dbReference type="ChEBI" id="CHEBI:30413"/>
    </cofactor>
</comment>
<reference evidence="8 9" key="1">
    <citation type="journal article" date="2016" name="Mol. Biol. Evol.">
        <title>Comparative Genomics of Early-Diverging Mushroom-Forming Fungi Provides Insights into the Origins of Lignocellulose Decay Capabilities.</title>
        <authorList>
            <person name="Nagy L.G."/>
            <person name="Riley R."/>
            <person name="Tritt A."/>
            <person name="Adam C."/>
            <person name="Daum C."/>
            <person name="Floudas D."/>
            <person name="Sun H."/>
            <person name="Yadav J.S."/>
            <person name="Pangilinan J."/>
            <person name="Larsson K.H."/>
            <person name="Matsuura K."/>
            <person name="Barry K."/>
            <person name="Labutti K."/>
            <person name="Kuo R."/>
            <person name="Ohm R.A."/>
            <person name="Bhattacharya S.S."/>
            <person name="Shirouzu T."/>
            <person name="Yoshinaga Y."/>
            <person name="Martin F.M."/>
            <person name="Grigoriev I.V."/>
            <person name="Hibbett D.S."/>
        </authorList>
    </citation>
    <scope>NUCLEOTIDE SEQUENCE [LARGE SCALE GENOMIC DNA]</scope>
    <source>
        <strain evidence="8 9">TUFC12733</strain>
    </source>
</reference>
<keyword evidence="4" id="KW-0560">Oxidoreductase</keyword>
<dbReference type="AlphaFoldDB" id="A0A167K9C9"/>
<dbReference type="GO" id="GO:0004497">
    <property type="term" value="F:monooxygenase activity"/>
    <property type="evidence" value="ECO:0007669"/>
    <property type="project" value="InterPro"/>
</dbReference>
<dbReference type="SUPFAM" id="SSF48264">
    <property type="entry name" value="Cytochrome P450"/>
    <property type="match status" value="1"/>
</dbReference>
<protein>
    <submittedName>
        <fullName evidence="8">Cytochrome P450</fullName>
    </submittedName>
</protein>
<dbReference type="PANTHER" id="PTHR46206">
    <property type="entry name" value="CYTOCHROME P450"/>
    <property type="match status" value="1"/>
</dbReference>
<evidence type="ECO:0000256" key="4">
    <source>
        <dbReference type="ARBA" id="ARBA00023002"/>
    </source>
</evidence>
<accession>A0A167K9C9</accession>
<dbReference type="OrthoDB" id="1844152at2759"/>
<dbReference type="Pfam" id="PF00067">
    <property type="entry name" value="p450"/>
    <property type="match status" value="1"/>
</dbReference>
<keyword evidence="6" id="KW-0349">Heme</keyword>
<keyword evidence="9" id="KW-1185">Reference proteome</keyword>
<dbReference type="InterPro" id="IPR001128">
    <property type="entry name" value="Cyt_P450"/>
</dbReference>